<proteinExistence type="predicted"/>
<evidence type="ECO:0000313" key="1">
    <source>
        <dbReference type="EMBL" id="VDH05883.1"/>
    </source>
</evidence>
<dbReference type="Proteomes" id="UP000270205">
    <property type="component" value="Unassembled WGS sequence"/>
</dbReference>
<accession>A0A7Z8YR83</accession>
<dbReference type="InterPro" id="IPR054223">
    <property type="entry name" value="DUF6943"/>
</dbReference>
<reference evidence="1 2" key="1">
    <citation type="submission" date="2018-11" db="EMBL/GenBank/DDBJ databases">
        <authorList>
            <consortium name="Pathogen Informatics"/>
        </authorList>
    </citation>
    <scope>NUCLEOTIDE SEQUENCE [LARGE SCALE GENOMIC DNA]</scope>
    <source>
        <strain evidence="1 2">NCTC12929</strain>
    </source>
</reference>
<dbReference type="Pfam" id="PF22105">
    <property type="entry name" value="DUF6943"/>
    <property type="match status" value="1"/>
</dbReference>
<dbReference type="RefSeq" id="WP_125151716.1">
    <property type="nucleotide sequence ID" value="NZ_UYIV01000001.1"/>
</dbReference>
<sequence length="139" mass="16411">MKIKRYNGTPTESEQNEMIFYIQSHGYNAGKPLRNPISNCWEYRTQRPQDFEILTIVFQSKILKTFIIGSVIPFLRLDDYRKVIAPILEKGILQSGELNAKYLQIRKIEDLEKLLQQKQKLYTEMKQKICVESIKKLTL</sequence>
<evidence type="ECO:0000313" key="2">
    <source>
        <dbReference type="Proteomes" id="UP000270205"/>
    </source>
</evidence>
<comment type="caution">
    <text evidence="1">The sequence shown here is derived from an EMBL/GenBank/DDBJ whole genome shotgun (WGS) entry which is preliminary data.</text>
</comment>
<dbReference type="AlphaFoldDB" id="A0A7Z8YR83"/>
<gene>
    <name evidence="1" type="ORF">NCTC12929_02043</name>
</gene>
<name>A0A7Z8YR83_9FLAO</name>
<protein>
    <submittedName>
        <fullName evidence="1">Uncharacterized protein</fullName>
    </submittedName>
</protein>
<organism evidence="1 2">
    <name type="scientific">Bergeyella zoohelcum</name>
    <dbReference type="NCBI Taxonomy" id="1015"/>
    <lineage>
        <taxon>Bacteria</taxon>
        <taxon>Pseudomonadati</taxon>
        <taxon>Bacteroidota</taxon>
        <taxon>Flavobacteriia</taxon>
        <taxon>Flavobacteriales</taxon>
        <taxon>Weeksellaceae</taxon>
        <taxon>Bergeyella</taxon>
    </lineage>
</organism>
<dbReference type="EMBL" id="UYIV01000001">
    <property type="protein sequence ID" value="VDH05883.1"/>
    <property type="molecule type" value="Genomic_DNA"/>
</dbReference>